<dbReference type="Proteomes" id="UP001501000">
    <property type="component" value="Unassembled WGS sequence"/>
</dbReference>
<feature type="transmembrane region" description="Helical" evidence="1">
    <location>
        <begin position="70"/>
        <end position="89"/>
    </location>
</feature>
<feature type="transmembrane region" description="Helical" evidence="1">
    <location>
        <begin position="126"/>
        <end position="149"/>
    </location>
</feature>
<evidence type="ECO:0000256" key="1">
    <source>
        <dbReference type="SAM" id="Phobius"/>
    </source>
</evidence>
<comment type="caution">
    <text evidence="3">The sequence shown here is derived from an EMBL/GenBank/DDBJ whole genome shotgun (WGS) entry which is preliminary data.</text>
</comment>
<evidence type="ECO:0000313" key="3">
    <source>
        <dbReference type="EMBL" id="GAA3907197.1"/>
    </source>
</evidence>
<dbReference type="InterPro" id="IPR012867">
    <property type="entry name" value="DUF1648"/>
</dbReference>
<dbReference type="RefSeq" id="WP_345280114.1">
    <property type="nucleotide sequence ID" value="NZ_BAABAJ010000004.1"/>
</dbReference>
<feature type="transmembrane region" description="Helical" evidence="1">
    <location>
        <begin position="185"/>
        <end position="204"/>
    </location>
</feature>
<reference evidence="4" key="1">
    <citation type="journal article" date="2019" name="Int. J. Syst. Evol. Microbiol.">
        <title>The Global Catalogue of Microorganisms (GCM) 10K type strain sequencing project: providing services to taxonomists for standard genome sequencing and annotation.</title>
        <authorList>
            <consortium name="The Broad Institute Genomics Platform"/>
            <consortium name="The Broad Institute Genome Sequencing Center for Infectious Disease"/>
            <person name="Wu L."/>
            <person name="Ma J."/>
        </authorList>
    </citation>
    <scope>NUCLEOTIDE SEQUENCE [LARGE SCALE GENOMIC DNA]</scope>
    <source>
        <strain evidence="4">JCM 16956</strain>
    </source>
</reference>
<keyword evidence="1" id="KW-0812">Transmembrane</keyword>
<feature type="transmembrane region" description="Helical" evidence="1">
    <location>
        <begin position="96"/>
        <end position="114"/>
    </location>
</feature>
<gene>
    <name evidence="3" type="ORF">GCM10022244_16580</name>
</gene>
<keyword evidence="1" id="KW-0472">Membrane</keyword>
<proteinExistence type="predicted"/>
<feature type="domain" description="DUF1648" evidence="2">
    <location>
        <begin position="36"/>
        <end position="74"/>
    </location>
</feature>
<dbReference type="Pfam" id="PF07853">
    <property type="entry name" value="DUF1648"/>
    <property type="match status" value="1"/>
</dbReference>
<name>A0ABP7LX89_9ACTN</name>
<protein>
    <submittedName>
        <fullName evidence="3">DUF1648 domain-containing protein</fullName>
    </submittedName>
</protein>
<dbReference type="EMBL" id="BAABAJ010000004">
    <property type="protein sequence ID" value="GAA3907197.1"/>
    <property type="molecule type" value="Genomic_DNA"/>
</dbReference>
<sequence>MTRDTTEPTGPARTGARLRGARPWAALPFLLALTGYAVVLALWWDRLPDPVATHFSGADGRADGWTSRTGTAVTGAVLLVVAGAVWTAFVRRPALAGAWATAGFLGVLPVQMLRANLEATGGEPAILSPGHLAVGAAVAGLAALAGWAVSRFVVEEGRPGAPAPEGEPDARLPLGAGEVAGWSRYTGSAVLTALGAGLVLAGPVVLAAGWWPVAPLLMAVGAAGLGLARVRVTADRRGLTVAPAVTGRPRIRIPLDEIEGADARDVRAVADFGGWGYRVRAHRTGLVLRSGEALVVRRAGGREFAVTVPDARTAAALLNTLAARHGKV</sequence>
<evidence type="ECO:0000259" key="2">
    <source>
        <dbReference type="Pfam" id="PF07853"/>
    </source>
</evidence>
<feature type="transmembrane region" description="Helical" evidence="1">
    <location>
        <begin position="24"/>
        <end position="44"/>
    </location>
</feature>
<accession>A0ABP7LX89</accession>
<keyword evidence="4" id="KW-1185">Reference proteome</keyword>
<keyword evidence="1" id="KW-1133">Transmembrane helix</keyword>
<organism evidence="3 4">
    <name type="scientific">Streptomyces gulbargensis</name>
    <dbReference type="NCBI Taxonomy" id="364901"/>
    <lineage>
        <taxon>Bacteria</taxon>
        <taxon>Bacillati</taxon>
        <taxon>Actinomycetota</taxon>
        <taxon>Actinomycetes</taxon>
        <taxon>Kitasatosporales</taxon>
        <taxon>Streptomycetaceae</taxon>
        <taxon>Streptomyces</taxon>
    </lineage>
</organism>
<evidence type="ECO:0000313" key="4">
    <source>
        <dbReference type="Proteomes" id="UP001501000"/>
    </source>
</evidence>